<evidence type="ECO:0000256" key="1">
    <source>
        <dbReference type="ARBA" id="ARBA00009922"/>
    </source>
</evidence>
<gene>
    <name evidence="14" type="ORF">JVW63_07070</name>
</gene>
<name>A0ABS2TJJ3_9ACTO</name>
<evidence type="ECO:0000256" key="6">
    <source>
        <dbReference type="ARBA" id="ARBA00023235"/>
    </source>
</evidence>
<comment type="catalytic activity">
    <reaction evidence="9">
        <text>ATP + H2O = ADP + phosphate + H(+)</text>
        <dbReference type="Rhea" id="RHEA:13065"/>
        <dbReference type="ChEBI" id="CHEBI:15377"/>
        <dbReference type="ChEBI" id="CHEBI:15378"/>
        <dbReference type="ChEBI" id="CHEBI:30616"/>
        <dbReference type="ChEBI" id="CHEBI:43474"/>
        <dbReference type="ChEBI" id="CHEBI:456216"/>
        <dbReference type="EC" id="5.6.2.4"/>
    </reaction>
</comment>
<dbReference type="InterPro" id="IPR002121">
    <property type="entry name" value="HRDC_dom"/>
</dbReference>
<dbReference type="EMBL" id="JAFFJS010000004">
    <property type="protein sequence ID" value="MBM9433454.1"/>
    <property type="molecule type" value="Genomic_DNA"/>
</dbReference>
<keyword evidence="4 10" id="KW-0347">Helicase</keyword>
<reference evidence="15" key="1">
    <citation type="submission" date="2021-02" db="EMBL/GenBank/DDBJ databases">
        <title>Leucobacter sp. CX169.</title>
        <authorList>
            <person name="Cheng Y."/>
        </authorList>
    </citation>
    <scope>NUCLEOTIDE SEQUENCE [LARGE SCALE GENOMIC DNA]</scope>
    <source>
        <strain evidence="15">JY899</strain>
    </source>
</reference>
<dbReference type="EC" id="5.6.2.4" evidence="8"/>
<dbReference type="Pfam" id="PF13361">
    <property type="entry name" value="UvrD_C"/>
    <property type="match status" value="2"/>
</dbReference>
<dbReference type="InterPro" id="IPR000212">
    <property type="entry name" value="DNA_helicase_UvrD/REP"/>
</dbReference>
<accession>A0ABS2TJJ3</accession>
<dbReference type="PANTHER" id="PTHR11070:SF69">
    <property type="entry name" value="ATP-DEPENDENT DNA HELICASE UVRD2"/>
    <property type="match status" value="1"/>
</dbReference>
<dbReference type="CDD" id="cd18807">
    <property type="entry name" value="SF1_C_UvrD"/>
    <property type="match status" value="1"/>
</dbReference>
<evidence type="ECO:0000256" key="7">
    <source>
        <dbReference type="ARBA" id="ARBA00034617"/>
    </source>
</evidence>
<dbReference type="CDD" id="cd17932">
    <property type="entry name" value="DEXQc_UvrD"/>
    <property type="match status" value="1"/>
</dbReference>
<dbReference type="Proteomes" id="UP000705983">
    <property type="component" value="Unassembled WGS sequence"/>
</dbReference>
<comment type="caution">
    <text evidence="14">The sequence shown here is derived from an EMBL/GenBank/DDBJ whole genome shotgun (WGS) entry which is preliminary data.</text>
</comment>
<evidence type="ECO:0000256" key="10">
    <source>
        <dbReference type="PROSITE-ProRule" id="PRU00560"/>
    </source>
</evidence>
<dbReference type="Gene3D" id="1.10.150.80">
    <property type="entry name" value="HRDC domain"/>
    <property type="match status" value="1"/>
</dbReference>
<keyword evidence="6" id="KW-0413">Isomerase</keyword>
<dbReference type="InterPro" id="IPR014017">
    <property type="entry name" value="DNA_helicase_UvrD-like_C"/>
</dbReference>
<keyword evidence="2 10" id="KW-0547">Nucleotide-binding</keyword>
<evidence type="ECO:0000256" key="2">
    <source>
        <dbReference type="ARBA" id="ARBA00022741"/>
    </source>
</evidence>
<protein>
    <recommendedName>
        <fullName evidence="8">DNA 3'-5' helicase</fullName>
        <ecNumber evidence="8">5.6.2.4</ecNumber>
    </recommendedName>
</protein>
<feature type="domain" description="HRDC" evidence="11">
    <location>
        <begin position="590"/>
        <end position="664"/>
    </location>
</feature>
<organism evidence="14 15">
    <name type="scientific">Flaviflexus equikiangi</name>
    <dbReference type="NCBI Taxonomy" id="2758573"/>
    <lineage>
        <taxon>Bacteria</taxon>
        <taxon>Bacillati</taxon>
        <taxon>Actinomycetota</taxon>
        <taxon>Actinomycetes</taxon>
        <taxon>Actinomycetales</taxon>
        <taxon>Actinomycetaceae</taxon>
        <taxon>Flaviflexus</taxon>
    </lineage>
</organism>
<evidence type="ECO:0000259" key="11">
    <source>
        <dbReference type="PROSITE" id="PS50967"/>
    </source>
</evidence>
<evidence type="ECO:0000256" key="8">
    <source>
        <dbReference type="ARBA" id="ARBA00034808"/>
    </source>
</evidence>
<evidence type="ECO:0000259" key="12">
    <source>
        <dbReference type="PROSITE" id="PS51198"/>
    </source>
</evidence>
<dbReference type="Gene3D" id="1.10.10.160">
    <property type="match status" value="1"/>
</dbReference>
<comment type="catalytic activity">
    <reaction evidence="7">
        <text>Couples ATP hydrolysis with the unwinding of duplex DNA by translocating in the 3'-5' direction.</text>
        <dbReference type="EC" id="5.6.2.4"/>
    </reaction>
</comment>
<dbReference type="Pfam" id="PF00570">
    <property type="entry name" value="HRDC"/>
    <property type="match status" value="1"/>
</dbReference>
<proteinExistence type="inferred from homology"/>
<dbReference type="PANTHER" id="PTHR11070">
    <property type="entry name" value="UVRD / RECB / PCRA DNA HELICASE FAMILY MEMBER"/>
    <property type="match status" value="1"/>
</dbReference>
<dbReference type="PROSITE" id="PS50967">
    <property type="entry name" value="HRDC"/>
    <property type="match status" value="1"/>
</dbReference>
<evidence type="ECO:0000313" key="14">
    <source>
        <dbReference type="EMBL" id="MBM9433454.1"/>
    </source>
</evidence>
<evidence type="ECO:0000256" key="3">
    <source>
        <dbReference type="ARBA" id="ARBA00022801"/>
    </source>
</evidence>
<dbReference type="InterPro" id="IPR027417">
    <property type="entry name" value="P-loop_NTPase"/>
</dbReference>
<dbReference type="PROSITE" id="PS51217">
    <property type="entry name" value="UVRD_HELICASE_CTER"/>
    <property type="match status" value="1"/>
</dbReference>
<dbReference type="SUPFAM" id="SSF52540">
    <property type="entry name" value="P-loop containing nucleoside triphosphate hydrolases"/>
    <property type="match status" value="1"/>
</dbReference>
<keyword evidence="15" id="KW-1185">Reference proteome</keyword>
<evidence type="ECO:0000256" key="9">
    <source>
        <dbReference type="ARBA" id="ARBA00048988"/>
    </source>
</evidence>
<dbReference type="RefSeq" id="WP_182170796.1">
    <property type="nucleotide sequence ID" value="NZ_CP059676.1"/>
</dbReference>
<feature type="domain" description="UvrD-like helicase C-terminal" evidence="13">
    <location>
        <begin position="291"/>
        <end position="535"/>
    </location>
</feature>
<comment type="similarity">
    <text evidence="1">Belongs to the helicase family. UvrD subfamily.</text>
</comment>
<evidence type="ECO:0000313" key="15">
    <source>
        <dbReference type="Proteomes" id="UP000705983"/>
    </source>
</evidence>
<dbReference type="PROSITE" id="PS51198">
    <property type="entry name" value="UVRD_HELICASE_ATP_BIND"/>
    <property type="match status" value="1"/>
</dbReference>
<dbReference type="InterPro" id="IPR013986">
    <property type="entry name" value="DExx_box_DNA_helicase_dom_sf"/>
</dbReference>
<dbReference type="Pfam" id="PF00580">
    <property type="entry name" value="UvrD-helicase"/>
    <property type="match status" value="1"/>
</dbReference>
<dbReference type="InterPro" id="IPR010997">
    <property type="entry name" value="HRDC-like_sf"/>
</dbReference>
<keyword evidence="5 10" id="KW-0067">ATP-binding</keyword>
<feature type="domain" description="UvrD-like helicase ATP-binding" evidence="12">
    <location>
        <begin position="8"/>
        <end position="290"/>
    </location>
</feature>
<feature type="binding site" evidence="10">
    <location>
        <begin position="29"/>
        <end position="36"/>
    </location>
    <ligand>
        <name>ATP</name>
        <dbReference type="ChEBI" id="CHEBI:30616"/>
    </ligand>
</feature>
<dbReference type="Gene3D" id="3.40.50.300">
    <property type="entry name" value="P-loop containing nucleotide triphosphate hydrolases"/>
    <property type="match status" value="3"/>
</dbReference>
<dbReference type="InterPro" id="IPR044876">
    <property type="entry name" value="HRDC_dom_sf"/>
</dbReference>
<dbReference type="SUPFAM" id="SSF47819">
    <property type="entry name" value="HRDC-like"/>
    <property type="match status" value="1"/>
</dbReference>
<dbReference type="InterPro" id="IPR014016">
    <property type="entry name" value="UvrD-like_ATP-bd"/>
</dbReference>
<sequence>MDVEELLSALDPDQRRVAEHLRGPVVVRAGAGTGKTRAITYRIAHGVLVGAYEPTSVLAVTFTARAAGEMRSRLRDLGAHGVQAQTFHAAALRQLSYFWPHAVGGPMPQLQEHKAGLVAQAAGNLGISVDRTTIRDLAAEIEWSKVSLAGPEHYAEKAQATGREAVAGLTHERIERLISAYEEAKSARGVIDFEDILLILIGIMAERDDIARQIRHQYRHFVVDEYQDVSPLQQRVLDHWLGDRRDLCVVGDVSQTIYSFTGATPAYLRDFRARFKDAAEIELVRDYRSTPQVVDVANKIIAPGRLAGSVKLVAQRPSGPSISYQDYEDDDAEAKDIAKRIVALRERDVLLSEIAILVRTNAQSQAIESALSAAGIGFTIRGGERYFSRREVREAMVMMRSFARSGVDATMPDTVREVVGKLGWSRDAPKAAGAQRERWEALNALVTLADDIDRARGADLAGFVAELEERAATQNAPTIEGVTISTLHAAKGLEWDAVFLAGMSEGLMPISFAETPAAVDEERRLLYVGVTRAREHLHISYARARAASGRGNRKRTRFLDGIWPETENVSRATRNRRRSKEMATEFELNHPDDVALLNDLKAWRTVQASDERKPPYMILVDTVLMSIASSKPATIQELGRVKGIGMTKLDQYGSAILHVVDGHR</sequence>
<keyword evidence="3 10" id="KW-0378">Hydrolase</keyword>
<dbReference type="Gene3D" id="1.10.486.10">
    <property type="entry name" value="PCRA, domain 4"/>
    <property type="match status" value="2"/>
</dbReference>
<evidence type="ECO:0000259" key="13">
    <source>
        <dbReference type="PROSITE" id="PS51217"/>
    </source>
</evidence>
<evidence type="ECO:0000256" key="4">
    <source>
        <dbReference type="ARBA" id="ARBA00022806"/>
    </source>
</evidence>
<evidence type="ECO:0000256" key="5">
    <source>
        <dbReference type="ARBA" id="ARBA00022840"/>
    </source>
</evidence>